<keyword evidence="2" id="KW-0614">Plasmid</keyword>
<protein>
    <submittedName>
        <fullName evidence="2">Uncharacterized protein</fullName>
    </submittedName>
</protein>
<name>A0A7U0Q672_ECOLX</name>
<evidence type="ECO:0000313" key="2">
    <source>
        <dbReference type="EMBL" id="QQW38348.1"/>
    </source>
</evidence>
<organism evidence="2">
    <name type="scientific">Escherichia coli</name>
    <dbReference type="NCBI Taxonomy" id="562"/>
    <lineage>
        <taxon>Bacteria</taxon>
        <taxon>Pseudomonadati</taxon>
        <taxon>Pseudomonadota</taxon>
        <taxon>Gammaproteobacteria</taxon>
        <taxon>Enterobacterales</taxon>
        <taxon>Enterobacteriaceae</taxon>
        <taxon>Escherichia</taxon>
    </lineage>
</organism>
<reference evidence="2" key="1">
    <citation type="submission" date="2020-07" db="EMBL/GenBank/DDBJ databases">
        <title>Faecal carriage and genetic characterization of CTX-M-1/9/1-producing Escherichia coli from healthy humans in Hangzhou, China.</title>
        <authorList>
            <person name="Chen J."/>
        </authorList>
    </citation>
    <scope>NUCLEOTIDE SEQUENCE</scope>
    <source>
        <strain evidence="2">1161</strain>
        <strain evidence="1">197</strain>
        <plasmid evidence="2">pM-64-1161</plasmid>
        <plasmid evidence="1">pM-64-197</plasmid>
    </source>
</reference>
<proteinExistence type="predicted"/>
<accession>A0A7U0Q672</accession>
<evidence type="ECO:0000313" key="1">
    <source>
        <dbReference type="EMBL" id="QQW38216.1"/>
    </source>
</evidence>
<geneLocation type="plasmid" evidence="1">
    <name>pM-64-197</name>
</geneLocation>
<dbReference type="EMBL" id="MT773672">
    <property type="protein sequence ID" value="QQW38216.1"/>
    <property type="molecule type" value="Genomic_DNA"/>
</dbReference>
<dbReference type="EMBL" id="MT773673">
    <property type="protein sequence ID" value="QQW38348.1"/>
    <property type="molecule type" value="Genomic_DNA"/>
</dbReference>
<sequence length="32" mass="3754">MRQFIKTCDLRNIVDDIACDEISKKEKNKNAN</sequence>
<geneLocation type="plasmid" evidence="2">
    <name>pM-64-1161</name>
</geneLocation>
<dbReference type="AlphaFoldDB" id="A0A7U0Q672"/>